<accession>A0AA97PA03</accession>
<feature type="region of interest" description="Disordered" evidence="1">
    <location>
        <begin position="1110"/>
        <end position="1140"/>
    </location>
</feature>
<feature type="region of interest" description="Disordered" evidence="1">
    <location>
        <begin position="1394"/>
        <end position="1413"/>
    </location>
</feature>
<proteinExistence type="predicted"/>
<gene>
    <name evidence="2" type="ORF">OOU_Y34scaffold00057g4</name>
</gene>
<feature type="region of interest" description="Disordered" evidence="1">
    <location>
        <begin position="20"/>
        <end position="54"/>
    </location>
</feature>
<feature type="compositionally biased region" description="Polar residues" evidence="1">
    <location>
        <begin position="1111"/>
        <end position="1140"/>
    </location>
</feature>
<evidence type="ECO:0000256" key="1">
    <source>
        <dbReference type="SAM" id="MobiDB-lite"/>
    </source>
</evidence>
<dbReference type="EMBL" id="JH792947">
    <property type="protein sequence ID" value="ELQ44745.1"/>
    <property type="molecule type" value="Genomic_DNA"/>
</dbReference>
<reference evidence="2" key="1">
    <citation type="journal article" date="2012" name="PLoS Genet.">
        <title>Comparative analysis of the genomes of two field isolates of the rice blast fungus Magnaporthe oryzae.</title>
        <authorList>
            <person name="Xue M."/>
            <person name="Yang J."/>
            <person name="Li Z."/>
            <person name="Hu S."/>
            <person name="Yao N."/>
            <person name="Dean R.A."/>
            <person name="Zhao W."/>
            <person name="Shen M."/>
            <person name="Zhang H."/>
            <person name="Li C."/>
            <person name="Liu L."/>
            <person name="Cao L."/>
            <person name="Xu X."/>
            <person name="Xing Y."/>
            <person name="Hsiang T."/>
            <person name="Zhang Z."/>
            <person name="Xu J.R."/>
            <person name="Peng Y.L."/>
        </authorList>
    </citation>
    <scope>NUCLEOTIDE SEQUENCE</scope>
    <source>
        <strain evidence="2">Y34</strain>
    </source>
</reference>
<feature type="compositionally biased region" description="Low complexity" evidence="1">
    <location>
        <begin position="41"/>
        <end position="52"/>
    </location>
</feature>
<feature type="region of interest" description="Disordered" evidence="1">
    <location>
        <begin position="1351"/>
        <end position="1383"/>
    </location>
</feature>
<evidence type="ECO:0000313" key="2">
    <source>
        <dbReference type="EMBL" id="ELQ44745.1"/>
    </source>
</evidence>
<feature type="compositionally biased region" description="Acidic residues" evidence="1">
    <location>
        <begin position="1402"/>
        <end position="1413"/>
    </location>
</feature>
<name>A0AA97PA03_PYRO3</name>
<dbReference type="Proteomes" id="UP000011086">
    <property type="component" value="Unassembled WGS sequence"/>
</dbReference>
<protein>
    <submittedName>
        <fullName evidence="2">Uncharacterized protein</fullName>
    </submittedName>
</protein>
<sequence>MASPAPDQLDVLGQAALDALDGIQDSLDPNRSESSLDLDPTESSSDSYSVPSDLDDDEWSDALGWDWDRVYKNMFDSINWRTSMRDVIQDPNAPKPLRPPPQKDNFNGEFSYIEYIPGWTSPKFDSDKEYFGVEGQDEVTFQRWKYSFWARLRPAQALVDSFYNPTEMAKRYGIYPNRQDGRSRLSPADAASRKVQLDKPISMPNGTLKSFVDVKHYEWVRSHEYLNQENASNVAAGQTFESFLVERSKANANVQQQDSTEVYEKLLLLHKQIADDQEYQRAFFKEFTTDELIAQKVLHFGDDVKYELEGVLHPLLKREKWLTTEDQGGDIDSPKLLWSFGGNRGEWSAHDATVWEALQPALQLLTRFLRLDVPVFTSMMDYRSQRPFDQRVIHRGLHTGWRQRIAWFRDVDPDKTWQCLATLHNLGFNSVEWVETILQERLELIVGSAYRDRDGRCSSRHFAWTNLEGQVHCFHSAGIPNAKTLRSDWRIRIEVAAEGIWPLLSPDFSKAEKLTCSFALAVTMFHEFAHAIGMALETMRLYPDLFSRKEDEVVSRISREEYQQLLIAQQEMPPFGSEPFFENHTQAEVGFAVETETFGGTVYPIFHNSWGNTPDNFGILTTALSLTPWPIARAIGTDNLSIDFLPEWTPPVLDIQIPLPYDVSARVFTKNFWDVDYKRFGNETLKLYPEGKITKGAIPRMAMHMLPALAPIFGKKRAEWMTQALRQLRTMGFDTISQYIDEVCRQYALPKITRRNWYLESHRWTFDKARIKDCLDGLRMAGNNFLLAFAKLTQSEEQRLQAVNDFFSTIQQPETGPAGSFEAYLELYIGQLTRTTDKAFSVFLAWLTALERVMANRLQQSQFLVRSYLQLDVSDRCIISEGRGKHLRAHMRLMITRPYNKVKLCLAALVNFIQSRMTSEAATKYVQELEGPYGHLQAIYRMTKQTMDYLKPANESNNVGGAGASLAYLTSSNLDPVARAERLKPIFMADLEFVQSEEVKQIVRVFDSIFRAQDGKEILPKDQATVDAKIAELSNLFRSRNLGGASADDAGRSSGDPRSGPGRGERGPANMFRLGRKTIGGSRVTKQKTTTTKKLQATVSRLFDQDRAGKLSNSRDTFQTSTPLRTAATRTGPAQASLPFSQYASPNTAMRGFPTTQTPGQPPAFATPAPTANPSDDGVGFGGQPKEKRRFWIFPHPFADQATVSGDLTPAARDWGAQIAQAQLPNDLQSYRGEIAEMLQFDGSAAASALMAMAALGPPSENIQAGHRQQAQAVHEAVAQAVDATLPASAAAGPDSLNSAAASMQPVQMLTATWSAAWAPGGAGAGAGSAAAPSAMDQLAEYATRRMVQEGLQSQTQTAGQGDDGAADAPHPQAEEVPRWTQLSTVDEILNAVTEANYPDAMETDDYQNEDGQ</sequence>
<organism evidence="2">
    <name type="scientific">Pyricularia oryzae (strain Y34)</name>
    <name type="common">Rice blast fungus</name>
    <name type="synonym">Magnaporthe oryzae</name>
    <dbReference type="NCBI Taxonomy" id="1143189"/>
    <lineage>
        <taxon>Eukaryota</taxon>
        <taxon>Fungi</taxon>
        <taxon>Dikarya</taxon>
        <taxon>Ascomycota</taxon>
        <taxon>Pezizomycotina</taxon>
        <taxon>Sordariomycetes</taxon>
        <taxon>Sordariomycetidae</taxon>
        <taxon>Magnaporthales</taxon>
        <taxon>Pyriculariaceae</taxon>
        <taxon>Pyricularia</taxon>
    </lineage>
</organism>
<feature type="region of interest" description="Disordered" evidence="1">
    <location>
        <begin position="1041"/>
        <end position="1070"/>
    </location>
</feature>